<dbReference type="EMBL" id="AWQU01000076">
    <property type="protein sequence ID" value="KFB07601.1"/>
    <property type="molecule type" value="Genomic_DNA"/>
</dbReference>
<feature type="transmembrane region" description="Helical" evidence="1">
    <location>
        <begin position="21"/>
        <end position="41"/>
    </location>
</feature>
<keyword evidence="1" id="KW-0812">Transmembrane</keyword>
<keyword evidence="3" id="KW-1185">Reference proteome</keyword>
<gene>
    <name evidence="2" type="ORF">P271_448</name>
</gene>
<evidence type="ECO:0000313" key="3">
    <source>
        <dbReference type="Proteomes" id="UP000028523"/>
    </source>
</evidence>
<dbReference type="AlphaFoldDB" id="A0A084U3R5"/>
<reference evidence="2 3" key="1">
    <citation type="journal article" date="2014" name="PLoS ONE">
        <title>Reduction of Hydrogen Peroxide Accumulation and Toxicity by a Catalase from Mycoplasma iowae.</title>
        <authorList>
            <person name="Pritchard R.E."/>
            <person name="Prassinos A.J."/>
            <person name="Osborne J.D."/>
            <person name="Raviv Z."/>
            <person name="Balish M.F."/>
        </authorList>
    </citation>
    <scope>NUCLEOTIDE SEQUENCE [LARGE SCALE GENOMIC DNA]</scope>
    <source>
        <strain evidence="2 3">DK-CPA</strain>
    </source>
</reference>
<evidence type="ECO:0000313" key="2">
    <source>
        <dbReference type="EMBL" id="KFB07601.1"/>
    </source>
</evidence>
<dbReference type="Proteomes" id="UP000028523">
    <property type="component" value="Unassembled WGS sequence"/>
</dbReference>
<accession>A0A084U3R5</accession>
<evidence type="ECO:0000256" key="1">
    <source>
        <dbReference type="SAM" id="Phobius"/>
    </source>
</evidence>
<name>A0A084U3R5_MALIO</name>
<protein>
    <submittedName>
        <fullName evidence="2">Uncharacterized protein</fullName>
    </submittedName>
</protein>
<proteinExistence type="predicted"/>
<keyword evidence="1" id="KW-0472">Membrane</keyword>
<comment type="caution">
    <text evidence="2">The sequence shown here is derived from an EMBL/GenBank/DDBJ whole genome shotgun (WGS) entry which is preliminary data.</text>
</comment>
<keyword evidence="1" id="KW-1133">Transmembrane helix</keyword>
<organism evidence="2 3">
    <name type="scientific">Malacoplasma iowae DK-CPA</name>
    <dbReference type="NCBI Taxonomy" id="1394179"/>
    <lineage>
        <taxon>Bacteria</taxon>
        <taxon>Bacillati</taxon>
        <taxon>Mycoplasmatota</taxon>
        <taxon>Mycoplasmoidales</taxon>
        <taxon>Mycoplasmoidaceae</taxon>
        <taxon>Malacoplasma</taxon>
    </lineage>
</organism>
<sequence>MHVILNHTQYVKKMKHMMKIMVLYCAKITTNYLIQVYLLLITNEKLLFQKSLTMLIQVYILNNTKNVIVYCLKKCHLIIFF</sequence>